<comment type="caution">
    <text evidence="1">The sequence shown here is derived from an EMBL/GenBank/DDBJ whole genome shotgun (WGS) entry which is preliminary data.</text>
</comment>
<accession>X1MUL8</accession>
<dbReference type="AlphaFoldDB" id="X1MUL8"/>
<gene>
    <name evidence="1" type="ORF">S06H3_12772</name>
</gene>
<proteinExistence type="predicted"/>
<feature type="non-terminal residue" evidence="1">
    <location>
        <position position="1"/>
    </location>
</feature>
<dbReference type="Gene3D" id="3.40.30.10">
    <property type="entry name" value="Glutaredoxin"/>
    <property type="match status" value="1"/>
</dbReference>
<dbReference type="InterPro" id="IPR036249">
    <property type="entry name" value="Thioredoxin-like_sf"/>
</dbReference>
<name>X1MUL8_9ZZZZ</name>
<organism evidence="1">
    <name type="scientific">marine sediment metagenome</name>
    <dbReference type="NCBI Taxonomy" id="412755"/>
    <lineage>
        <taxon>unclassified sequences</taxon>
        <taxon>metagenomes</taxon>
        <taxon>ecological metagenomes</taxon>
    </lineage>
</organism>
<dbReference type="SUPFAM" id="SSF52833">
    <property type="entry name" value="Thioredoxin-like"/>
    <property type="match status" value="1"/>
</dbReference>
<dbReference type="EMBL" id="BARV01006239">
    <property type="protein sequence ID" value="GAI10054.1"/>
    <property type="molecule type" value="Genomic_DNA"/>
</dbReference>
<evidence type="ECO:0008006" key="2">
    <source>
        <dbReference type="Google" id="ProtNLM"/>
    </source>
</evidence>
<evidence type="ECO:0000313" key="1">
    <source>
        <dbReference type="EMBL" id="GAI10054.1"/>
    </source>
</evidence>
<protein>
    <recommendedName>
        <fullName evidence="2">Alkyl hydroperoxide reductase subunit C/ Thiol specific antioxidant domain-containing protein</fullName>
    </recommendedName>
</protein>
<reference evidence="1" key="1">
    <citation type="journal article" date="2014" name="Front. Microbiol.">
        <title>High frequency of phylogenetically diverse reductive dehalogenase-homologous genes in deep subseafloor sedimentary metagenomes.</title>
        <authorList>
            <person name="Kawai M."/>
            <person name="Futagami T."/>
            <person name="Toyoda A."/>
            <person name="Takaki Y."/>
            <person name="Nishi S."/>
            <person name="Hori S."/>
            <person name="Arai W."/>
            <person name="Tsubouchi T."/>
            <person name="Morono Y."/>
            <person name="Uchiyama I."/>
            <person name="Ito T."/>
            <person name="Fujiyama A."/>
            <person name="Inagaki F."/>
            <person name="Takami H."/>
        </authorList>
    </citation>
    <scope>NUCLEOTIDE SEQUENCE</scope>
    <source>
        <strain evidence="1">Expedition CK06-06</strain>
    </source>
</reference>
<sequence length="68" mass="7795">GIKNARLLSDFWPHGYVAKLYGIFREDDGFSERANIVIDENGKVLFSKVYPLSELPDIQEVIQVLEKL</sequence>